<keyword evidence="5" id="KW-1185">Reference proteome</keyword>
<evidence type="ECO:0000259" key="3">
    <source>
        <dbReference type="PROSITE" id="PS51186"/>
    </source>
</evidence>
<dbReference type="PANTHER" id="PTHR43877:SF1">
    <property type="entry name" value="ACETYLTRANSFERASE"/>
    <property type="match status" value="1"/>
</dbReference>
<keyword evidence="1" id="KW-0808">Transferase</keyword>
<dbReference type="CDD" id="cd04301">
    <property type="entry name" value="NAT_SF"/>
    <property type="match status" value="1"/>
</dbReference>
<dbReference type="PROSITE" id="PS51186">
    <property type="entry name" value="GNAT"/>
    <property type="match status" value="1"/>
</dbReference>
<comment type="caution">
    <text evidence="4">The sequence shown here is derived from an EMBL/GenBank/DDBJ whole genome shotgun (WGS) entry which is preliminary data.</text>
</comment>
<evidence type="ECO:0000256" key="1">
    <source>
        <dbReference type="ARBA" id="ARBA00022679"/>
    </source>
</evidence>
<evidence type="ECO:0000313" key="4">
    <source>
        <dbReference type="EMBL" id="RAI79184.1"/>
    </source>
</evidence>
<dbReference type="AlphaFoldDB" id="A0A2G5NUJ2"/>
<dbReference type="PANTHER" id="PTHR43877">
    <property type="entry name" value="AMINOALKYLPHOSPHONATE N-ACETYLTRANSFERASE-RELATED-RELATED"/>
    <property type="match status" value="1"/>
</dbReference>
<dbReference type="Proteomes" id="UP000229523">
    <property type="component" value="Unassembled WGS sequence"/>
</dbReference>
<evidence type="ECO:0000256" key="2">
    <source>
        <dbReference type="ARBA" id="ARBA00023315"/>
    </source>
</evidence>
<dbReference type="InterPro" id="IPR016181">
    <property type="entry name" value="Acyl_CoA_acyltransferase"/>
</dbReference>
<dbReference type="Gene3D" id="3.40.630.30">
    <property type="match status" value="1"/>
</dbReference>
<gene>
    <name evidence="4" type="ORF">BFS35_012590</name>
</gene>
<proteinExistence type="predicted"/>
<reference evidence="4 5" key="1">
    <citation type="journal article" date="2018" name="Front. Microbiol.">
        <title>Description and Comparative Genomics of Macrococcus caseolyticus subsp. hominis subsp. nov., Macrococcus goetzii sp. nov., Macrococcus epidermidis sp. nov., and Macrococcus bohemicus sp. nov., Novel Macrococci From Human Clinical Material With Virulence Potential and Suspected Uptake of Foreign DNA by Natural Transformation.</title>
        <authorList>
            <person name="Maslanova I."/>
            <person name="Wertheimer Z."/>
            <person name="Sedlacek I."/>
            <person name="Svec P."/>
            <person name="Indrakova A."/>
            <person name="Kovarovic V."/>
            <person name="Schumann P."/>
            <person name="Sproer C."/>
            <person name="Kralova S."/>
            <person name="Sedo O."/>
            <person name="Kristofova L."/>
            <person name="Vrbovska V."/>
            <person name="Fuzik T."/>
            <person name="Petras P."/>
            <person name="Zdrahal Z."/>
            <person name="Ruzickova V."/>
            <person name="Doskar J."/>
            <person name="Pantucek R."/>
        </authorList>
    </citation>
    <scope>NUCLEOTIDE SEQUENCE [LARGE SCALE GENOMIC DNA]</scope>
    <source>
        <strain evidence="4 5">CCM 4927</strain>
    </source>
</reference>
<dbReference type="SUPFAM" id="SSF55729">
    <property type="entry name" value="Acyl-CoA N-acyltransferases (Nat)"/>
    <property type="match status" value="1"/>
</dbReference>
<dbReference type="InterPro" id="IPR050832">
    <property type="entry name" value="Bact_Acetyltransf"/>
</dbReference>
<dbReference type="InterPro" id="IPR000182">
    <property type="entry name" value="GNAT_dom"/>
</dbReference>
<dbReference type="EMBL" id="MJBI02000010">
    <property type="protein sequence ID" value="RAI79184.1"/>
    <property type="molecule type" value="Genomic_DNA"/>
</dbReference>
<feature type="domain" description="N-acetyltransferase" evidence="3">
    <location>
        <begin position="2"/>
        <end position="155"/>
    </location>
</feature>
<protein>
    <submittedName>
        <fullName evidence="4">GNAT family N-acetyltransferase</fullName>
    </submittedName>
</protein>
<organism evidence="4 5">
    <name type="scientific">Macrococcoides goetzii</name>
    <dbReference type="NCBI Taxonomy" id="1891097"/>
    <lineage>
        <taxon>Bacteria</taxon>
        <taxon>Bacillati</taxon>
        <taxon>Bacillota</taxon>
        <taxon>Bacilli</taxon>
        <taxon>Bacillales</taxon>
        <taxon>Staphylococcaceae</taxon>
        <taxon>Macrococcoides</taxon>
    </lineage>
</organism>
<dbReference type="Pfam" id="PF13673">
    <property type="entry name" value="Acetyltransf_10"/>
    <property type="match status" value="1"/>
</dbReference>
<accession>A0A2G5NUJ2</accession>
<evidence type="ECO:0000313" key="5">
    <source>
        <dbReference type="Proteomes" id="UP000229523"/>
    </source>
</evidence>
<keyword evidence="2" id="KW-0012">Acyltransferase</keyword>
<dbReference type="GO" id="GO:0016747">
    <property type="term" value="F:acyltransferase activity, transferring groups other than amino-acyl groups"/>
    <property type="evidence" value="ECO:0007669"/>
    <property type="project" value="InterPro"/>
</dbReference>
<dbReference type="RefSeq" id="WP_099577067.1">
    <property type="nucleotide sequence ID" value="NZ_MJBI02000010.1"/>
</dbReference>
<name>A0A2G5NUJ2_9STAP</name>
<sequence length="157" mass="17843">MVKIRKATNADVPNIKKIASMAWYDTYAKIMEASTVAKFLEAAYNDERLERRIGDSLFLVAEKDDEVIGFANFINGTELFLSAIYVNPAFQRHNVGAELLEAGLNHFDDYKELFVEVASNNEQARGFYKKTGFELVREYNEELFGETVTKGLLKKAI</sequence>